<dbReference type="RefSeq" id="WP_125206395.1">
    <property type="nucleotide sequence ID" value="NZ_AP025739.1"/>
</dbReference>
<dbReference type="Proteomes" id="UP000287394">
    <property type="component" value="Chromosome"/>
</dbReference>
<dbReference type="KEGG" id="ccot:CCAX7_45260"/>
<accession>A0A402D6G4</accession>
<protein>
    <submittedName>
        <fullName evidence="1">Uncharacterized protein</fullName>
    </submittedName>
</protein>
<dbReference type="EMBL" id="AP025739">
    <property type="protein sequence ID" value="BDI32475.1"/>
    <property type="molecule type" value="Genomic_DNA"/>
</dbReference>
<sequence length="67" mass="7893">MVLKIEGPVVGAYFVTSDKPDPQTQRSEMTCWAETHGYRSYDRDFVYTIYRHGQPIREWRLVRGLAN</sequence>
<evidence type="ECO:0000313" key="1">
    <source>
        <dbReference type="EMBL" id="BDI32475.1"/>
    </source>
</evidence>
<gene>
    <name evidence="1" type="ORF">CCAX7_45260</name>
</gene>
<evidence type="ECO:0000313" key="2">
    <source>
        <dbReference type="Proteomes" id="UP000287394"/>
    </source>
</evidence>
<dbReference type="AlphaFoldDB" id="A0A402D6G4"/>
<organism evidence="1 2">
    <name type="scientific">Capsulimonas corticalis</name>
    <dbReference type="NCBI Taxonomy" id="2219043"/>
    <lineage>
        <taxon>Bacteria</taxon>
        <taxon>Bacillati</taxon>
        <taxon>Armatimonadota</taxon>
        <taxon>Armatimonadia</taxon>
        <taxon>Capsulimonadales</taxon>
        <taxon>Capsulimonadaceae</taxon>
        <taxon>Capsulimonas</taxon>
    </lineage>
</organism>
<name>A0A402D6G4_9BACT</name>
<reference evidence="1 2" key="1">
    <citation type="journal article" date="2019" name="Int. J. Syst. Evol. Microbiol.">
        <title>Capsulimonas corticalis gen. nov., sp. nov., an aerobic capsulated bacterium, of a novel bacterial order, Capsulimonadales ord. nov., of the class Armatimonadia of the phylum Armatimonadetes.</title>
        <authorList>
            <person name="Li J."/>
            <person name="Kudo C."/>
            <person name="Tonouchi A."/>
        </authorList>
    </citation>
    <scope>NUCLEOTIDE SEQUENCE [LARGE SCALE GENOMIC DNA]</scope>
    <source>
        <strain evidence="1 2">AX-7</strain>
    </source>
</reference>
<keyword evidence="2" id="KW-1185">Reference proteome</keyword>
<proteinExistence type="predicted"/>